<dbReference type="RefSeq" id="YP_007004658.1">
    <property type="nucleotide sequence ID" value="NC_019504.1"/>
</dbReference>
<reference evidence="1 2" key="1">
    <citation type="journal article" date="2011" name="Appl. Environ. Microbiol.">
        <title>Novel Virulent and Broad-Host-Range Erwinia amylovora Bacteriophages Reveal a High Degree of Mosaicism and a Relationship to Enterobacteriaceae Phages.</title>
        <authorList>
            <person name="Born Y."/>
            <person name="Fieseler L."/>
            <person name="Marazzi J."/>
            <person name="Lurz R."/>
            <person name="Duffy B."/>
            <person name="Loessner M.J."/>
        </authorList>
    </citation>
    <scope>NUCLEOTIDE SEQUENCE [LARGE SCALE GENOMIC DNA]</scope>
</reference>
<dbReference type="KEGG" id="vg:14010439"/>
<keyword evidence="2" id="KW-1185">Reference proteome</keyword>
<name>G0YPV7_9CAUD</name>
<dbReference type="OrthoDB" id="37607at10239"/>
<dbReference type="Proteomes" id="UP000008892">
    <property type="component" value="Segment"/>
</dbReference>
<evidence type="ECO:0000313" key="1">
    <source>
        <dbReference type="EMBL" id="AEJ81384.1"/>
    </source>
</evidence>
<accession>G0YPV7</accession>
<evidence type="ECO:0000313" key="2">
    <source>
        <dbReference type="Proteomes" id="UP000008892"/>
    </source>
</evidence>
<dbReference type="GeneID" id="14010439"/>
<proteinExistence type="predicted"/>
<dbReference type="EMBL" id="HQ728264">
    <property type="protein sequence ID" value="AEJ81384.1"/>
    <property type="molecule type" value="Genomic_DNA"/>
</dbReference>
<protein>
    <submittedName>
        <fullName evidence="1">Gp08</fullName>
    </submittedName>
</protein>
<sequence>MKTGDKVVMRKVEACLAGFTAYKMYTVVSGHGEVNMSPAAIRLGTMLHHSERTFNLVDDNGNTRFCTVAHFRLFNDELKGLFQ</sequence>
<organism evidence="1 2">
    <name type="scientific">Erwinia phage vB_EamM-Y2</name>
    <dbReference type="NCBI Taxonomy" id="1051676"/>
    <lineage>
        <taxon>Viruses</taxon>
        <taxon>Duplodnaviria</taxon>
        <taxon>Heunggongvirae</taxon>
        <taxon>Uroviricota</taxon>
        <taxon>Caudoviricetes</taxon>
        <taxon>Chaseviridae</taxon>
        <taxon>Cleopatravirinae</taxon>
        <taxon>Loessnervirus</taxon>
        <taxon>Loessnervirus Y2</taxon>
    </lineage>
</organism>